<gene>
    <name evidence="2" type="ORF">O181_032321</name>
</gene>
<dbReference type="Proteomes" id="UP000765509">
    <property type="component" value="Unassembled WGS sequence"/>
</dbReference>
<comment type="caution">
    <text evidence="2">The sequence shown here is derived from an EMBL/GenBank/DDBJ whole genome shotgun (WGS) entry which is preliminary data.</text>
</comment>
<organism evidence="2 3">
    <name type="scientific">Austropuccinia psidii MF-1</name>
    <dbReference type="NCBI Taxonomy" id="1389203"/>
    <lineage>
        <taxon>Eukaryota</taxon>
        <taxon>Fungi</taxon>
        <taxon>Dikarya</taxon>
        <taxon>Basidiomycota</taxon>
        <taxon>Pucciniomycotina</taxon>
        <taxon>Pucciniomycetes</taxon>
        <taxon>Pucciniales</taxon>
        <taxon>Sphaerophragmiaceae</taxon>
        <taxon>Austropuccinia</taxon>
    </lineage>
</organism>
<dbReference type="AlphaFoldDB" id="A0A9Q3D274"/>
<evidence type="ECO:0000313" key="3">
    <source>
        <dbReference type="Proteomes" id="UP000765509"/>
    </source>
</evidence>
<evidence type="ECO:0000313" key="2">
    <source>
        <dbReference type="EMBL" id="MBW0492606.1"/>
    </source>
</evidence>
<keyword evidence="3" id="KW-1185">Reference proteome</keyword>
<feature type="region of interest" description="Disordered" evidence="1">
    <location>
        <begin position="135"/>
        <end position="158"/>
    </location>
</feature>
<dbReference type="EMBL" id="AVOT02011667">
    <property type="protein sequence ID" value="MBW0492606.1"/>
    <property type="molecule type" value="Genomic_DNA"/>
</dbReference>
<reference evidence="2" key="1">
    <citation type="submission" date="2021-03" db="EMBL/GenBank/DDBJ databases">
        <title>Draft genome sequence of rust myrtle Austropuccinia psidii MF-1, a brazilian biotype.</title>
        <authorList>
            <person name="Quecine M.C."/>
            <person name="Pachon D.M.R."/>
            <person name="Bonatelli M.L."/>
            <person name="Correr F.H."/>
            <person name="Franceschini L.M."/>
            <person name="Leite T.F."/>
            <person name="Margarido G.R.A."/>
            <person name="Almeida C.A."/>
            <person name="Ferrarezi J.A."/>
            <person name="Labate C.A."/>
        </authorList>
    </citation>
    <scope>NUCLEOTIDE SEQUENCE</scope>
    <source>
        <strain evidence="2">MF-1</strain>
    </source>
</reference>
<protein>
    <submittedName>
        <fullName evidence="2">Uncharacterized protein</fullName>
    </submittedName>
</protein>
<sequence length="158" mass="17278">MAFLGPLGPLRLLWPVGPLGPFWLNPMRPKGAKGGSPLNPKPQVGPPEPVFDHGPKSTNFGQPKGPPVAHFQTWPLVAPRGHQLSSNPLFPSTQGEDFPLLKDAGVGYIWYYMPLCTIFVQQSNGDIFRTQLHYSKSRSQNPSPILKEDSSAHQSGNS</sequence>
<feature type="compositionally biased region" description="Pro residues" evidence="1">
    <location>
        <begin position="39"/>
        <end position="49"/>
    </location>
</feature>
<proteinExistence type="predicted"/>
<accession>A0A9Q3D274</accession>
<name>A0A9Q3D274_9BASI</name>
<evidence type="ECO:0000256" key="1">
    <source>
        <dbReference type="SAM" id="MobiDB-lite"/>
    </source>
</evidence>
<feature type="region of interest" description="Disordered" evidence="1">
    <location>
        <begin position="30"/>
        <end position="65"/>
    </location>
</feature>